<dbReference type="Gene3D" id="1.10.287.130">
    <property type="match status" value="1"/>
</dbReference>
<dbReference type="InterPro" id="IPR001610">
    <property type="entry name" value="PAC"/>
</dbReference>
<dbReference type="AlphaFoldDB" id="A0A936ZI67"/>
<dbReference type="Pfam" id="PF00072">
    <property type="entry name" value="Response_reg"/>
    <property type="match status" value="1"/>
</dbReference>
<dbReference type="InterPro" id="IPR004358">
    <property type="entry name" value="Sig_transdc_His_kin-like_C"/>
</dbReference>
<reference evidence="15" key="1">
    <citation type="submission" date="2021-01" db="EMBL/GenBank/DDBJ databases">
        <title>Ramlibacter sp. strain AW1 16S ribosomal RNA gene Genome sequencing and assembly.</title>
        <authorList>
            <person name="Kang M."/>
        </authorList>
    </citation>
    <scope>NUCLEOTIDE SEQUENCE</scope>
    <source>
        <strain evidence="15">AW1</strain>
    </source>
</reference>
<dbReference type="CDD" id="cd00082">
    <property type="entry name" value="HisKA"/>
    <property type="match status" value="1"/>
</dbReference>
<dbReference type="SMART" id="SM00388">
    <property type="entry name" value="HisKA"/>
    <property type="match status" value="1"/>
</dbReference>
<keyword evidence="6" id="KW-0418">Kinase</keyword>
<proteinExistence type="predicted"/>
<evidence type="ECO:0000256" key="2">
    <source>
        <dbReference type="ARBA" id="ARBA00004429"/>
    </source>
</evidence>
<evidence type="ECO:0000313" key="16">
    <source>
        <dbReference type="Proteomes" id="UP000613011"/>
    </source>
</evidence>
<dbReference type="SUPFAM" id="SSF55874">
    <property type="entry name" value="ATPase domain of HSP90 chaperone/DNA topoisomerase II/histidine kinase"/>
    <property type="match status" value="1"/>
</dbReference>
<dbReference type="PROSITE" id="PS50112">
    <property type="entry name" value="PAS"/>
    <property type="match status" value="1"/>
</dbReference>
<dbReference type="CDD" id="cd18774">
    <property type="entry name" value="PDC2_HK_sensor"/>
    <property type="match status" value="1"/>
</dbReference>
<feature type="transmembrane region" description="Helical" evidence="10">
    <location>
        <begin position="16"/>
        <end position="36"/>
    </location>
</feature>
<evidence type="ECO:0000256" key="4">
    <source>
        <dbReference type="ARBA" id="ARBA00022553"/>
    </source>
</evidence>
<keyword evidence="10" id="KW-0812">Transmembrane</keyword>
<dbReference type="CDD" id="cd17580">
    <property type="entry name" value="REC_2_DhkD-like"/>
    <property type="match status" value="1"/>
</dbReference>
<evidence type="ECO:0000256" key="10">
    <source>
        <dbReference type="SAM" id="Phobius"/>
    </source>
</evidence>
<keyword evidence="5" id="KW-0808">Transferase</keyword>
<dbReference type="Pfam" id="PF00512">
    <property type="entry name" value="HisKA"/>
    <property type="match status" value="1"/>
</dbReference>
<dbReference type="SUPFAM" id="SSF47384">
    <property type="entry name" value="Homodimeric domain of signal transducing histidine kinase"/>
    <property type="match status" value="1"/>
</dbReference>
<dbReference type="InterPro" id="IPR035965">
    <property type="entry name" value="PAS-like_dom_sf"/>
</dbReference>
<evidence type="ECO:0000256" key="7">
    <source>
        <dbReference type="ARBA" id="ARBA00023012"/>
    </source>
</evidence>
<dbReference type="RefSeq" id="WP_201684427.1">
    <property type="nucleotide sequence ID" value="NZ_JAEQNA010000004.1"/>
</dbReference>
<dbReference type="PROSITE" id="PS50110">
    <property type="entry name" value="RESPONSE_REGULATORY"/>
    <property type="match status" value="1"/>
</dbReference>
<dbReference type="InterPro" id="IPR001789">
    <property type="entry name" value="Sig_transdc_resp-reg_receiver"/>
</dbReference>
<feature type="domain" description="PAC" evidence="14">
    <location>
        <begin position="435"/>
        <end position="487"/>
    </location>
</feature>
<sequence length="855" mass="92884">MSLTTSRSGRWTVRTYLIWLVLACLLPGVLGALALFGHQYRQSRAELDKSTMLTARALAQATDNHLLKVQAVAQSLATSAALPSGDLARFHQQGREVLSQVGLGSHLVLRDAQGRQLLNTALARDVALPDTPEPARVEAVLGTGQPAISNLQPGSELPLSGMSVDVPVHVAGELRYVLSIKVPVQRFQQMLQSQGLPPDWFAAVFDGQGTLVARAQAPDEFVGRKVAAGLARQLEQGAEGSGEFTTLDGVPVFSYFSRSPQTGWGVAIGIPRAALIDDMARTSALLGAGIVVLFGAGLMLARLIGRGISRSFQALSDAAGELGAGHEIDVPDMHIREADAVATALSSASRLLRERSATLRESEMRFKALADNIAQLAWMTDRHGAFQWFNRRWFEFTGMSVGEAAAGSWGRYHHPDHRDRALEKFRRHVESGSPWEDTFPLRGRDGSYRWFLSRAFPLRDPSGRIVSWFGTNTDITEQLDAQQALHEADRRKDEFIALLAHELRNPLAPVRTAVEILRRLGGDEPRHDRARAVIERQVGHMARLIDDLLDVSRIARGKLALQKERCDLAAVARQTADDYRPSLETAGLRLHVRTAPQPIWVDGDPVRLAQMIGNLLNNAGRFTERGGQVEVHVEADAGRRMAMVRVVDTGVGMDAELMQRLFDPFSQARQDLARSKGGLGLGLALTKGLVELHGGGVAVDSDGVGHGSTFTLRLPLAHSQQLDCAQAVDRLLPGQKALRVLVIEDNEDAARSLGELLEMNGHEVKLAFDGESGVVAAHQFRPDVVISDIGLPGEIDGYGVAQALRASDALRHTCLIALSGYANDQARRRSSAAGFDVHLAKPADIQILERTLASL</sequence>
<evidence type="ECO:0000259" key="14">
    <source>
        <dbReference type="PROSITE" id="PS50113"/>
    </source>
</evidence>
<dbReference type="SUPFAM" id="SSF55785">
    <property type="entry name" value="PYP-like sensor domain (PAS domain)"/>
    <property type="match status" value="1"/>
</dbReference>
<gene>
    <name evidence="15" type="ORF">JI739_13465</name>
</gene>
<dbReference type="PROSITE" id="PS50109">
    <property type="entry name" value="HIS_KIN"/>
    <property type="match status" value="1"/>
</dbReference>
<dbReference type="SMART" id="SM00448">
    <property type="entry name" value="REC"/>
    <property type="match status" value="1"/>
</dbReference>
<dbReference type="CDD" id="cd00130">
    <property type="entry name" value="PAS"/>
    <property type="match status" value="1"/>
</dbReference>
<evidence type="ECO:0000256" key="8">
    <source>
        <dbReference type="ARBA" id="ARBA00023136"/>
    </source>
</evidence>
<dbReference type="Pfam" id="PF02518">
    <property type="entry name" value="HATPase_c"/>
    <property type="match status" value="1"/>
</dbReference>
<evidence type="ECO:0000256" key="6">
    <source>
        <dbReference type="ARBA" id="ARBA00022777"/>
    </source>
</evidence>
<dbReference type="FunFam" id="3.30.450.20:FF:000099">
    <property type="entry name" value="Sensory box sensor histidine kinase"/>
    <property type="match status" value="1"/>
</dbReference>
<dbReference type="Gene3D" id="3.30.565.10">
    <property type="entry name" value="Histidine kinase-like ATPase, C-terminal domain"/>
    <property type="match status" value="1"/>
</dbReference>
<dbReference type="InterPro" id="IPR003661">
    <property type="entry name" value="HisK_dim/P_dom"/>
</dbReference>
<feature type="domain" description="Response regulatory" evidence="12">
    <location>
        <begin position="739"/>
        <end position="855"/>
    </location>
</feature>
<dbReference type="EMBL" id="JAEQNA010000004">
    <property type="protein sequence ID" value="MBL0421362.1"/>
    <property type="molecule type" value="Genomic_DNA"/>
</dbReference>
<dbReference type="PROSITE" id="PS50113">
    <property type="entry name" value="PAC"/>
    <property type="match status" value="1"/>
</dbReference>
<evidence type="ECO:0000259" key="11">
    <source>
        <dbReference type="PROSITE" id="PS50109"/>
    </source>
</evidence>
<evidence type="ECO:0000256" key="5">
    <source>
        <dbReference type="ARBA" id="ARBA00022679"/>
    </source>
</evidence>
<dbReference type="GO" id="GO:0005886">
    <property type="term" value="C:plasma membrane"/>
    <property type="evidence" value="ECO:0007669"/>
    <property type="project" value="UniProtKB-SubCell"/>
</dbReference>
<protein>
    <recommendedName>
        <fullName evidence="3">histidine kinase</fullName>
        <ecNumber evidence="3">2.7.13.3</ecNumber>
    </recommendedName>
</protein>
<dbReference type="InterPro" id="IPR036097">
    <property type="entry name" value="HisK_dim/P_sf"/>
</dbReference>
<dbReference type="SMART" id="SM00091">
    <property type="entry name" value="PAS"/>
    <property type="match status" value="1"/>
</dbReference>
<dbReference type="InterPro" id="IPR003594">
    <property type="entry name" value="HATPase_dom"/>
</dbReference>
<name>A0A936ZI67_9BURK</name>
<keyword evidence="7" id="KW-0902">Two-component regulatory system</keyword>
<feature type="domain" description="PAS" evidence="13">
    <location>
        <begin position="362"/>
        <end position="432"/>
    </location>
</feature>
<evidence type="ECO:0000259" key="12">
    <source>
        <dbReference type="PROSITE" id="PS50110"/>
    </source>
</evidence>
<dbReference type="InterPro" id="IPR036890">
    <property type="entry name" value="HATPase_C_sf"/>
</dbReference>
<dbReference type="Gene3D" id="3.30.450.20">
    <property type="entry name" value="PAS domain"/>
    <property type="match status" value="2"/>
</dbReference>
<evidence type="ECO:0000256" key="9">
    <source>
        <dbReference type="PROSITE-ProRule" id="PRU00169"/>
    </source>
</evidence>
<dbReference type="EC" id="2.7.13.3" evidence="3"/>
<dbReference type="InterPro" id="IPR011006">
    <property type="entry name" value="CheY-like_superfamily"/>
</dbReference>
<dbReference type="SUPFAM" id="SSF52172">
    <property type="entry name" value="CheY-like"/>
    <property type="match status" value="1"/>
</dbReference>
<feature type="modified residue" description="4-aspartylphosphate" evidence="9">
    <location>
        <position position="788"/>
    </location>
</feature>
<dbReference type="FunFam" id="3.30.565.10:FF:000006">
    <property type="entry name" value="Sensor histidine kinase WalK"/>
    <property type="match status" value="1"/>
</dbReference>
<organism evidence="15 16">
    <name type="scientific">Ramlibacter aurantiacus</name>
    <dbReference type="NCBI Taxonomy" id="2801330"/>
    <lineage>
        <taxon>Bacteria</taxon>
        <taxon>Pseudomonadati</taxon>
        <taxon>Pseudomonadota</taxon>
        <taxon>Betaproteobacteria</taxon>
        <taxon>Burkholderiales</taxon>
        <taxon>Comamonadaceae</taxon>
        <taxon>Ramlibacter</taxon>
    </lineage>
</organism>
<feature type="domain" description="Histidine kinase" evidence="11">
    <location>
        <begin position="498"/>
        <end position="718"/>
    </location>
</feature>
<dbReference type="SMART" id="SM00387">
    <property type="entry name" value="HATPase_c"/>
    <property type="match status" value="1"/>
</dbReference>
<keyword evidence="16" id="KW-1185">Reference proteome</keyword>
<dbReference type="Proteomes" id="UP000613011">
    <property type="component" value="Unassembled WGS sequence"/>
</dbReference>
<comment type="subcellular location">
    <subcellularLocation>
        <location evidence="2">Cell inner membrane</location>
        <topology evidence="2">Multi-pass membrane protein</topology>
    </subcellularLocation>
</comment>
<dbReference type="NCBIfam" id="TIGR00229">
    <property type="entry name" value="sensory_box"/>
    <property type="match status" value="1"/>
</dbReference>
<dbReference type="PANTHER" id="PTHR43547:SF2">
    <property type="entry name" value="HYBRID SIGNAL TRANSDUCTION HISTIDINE KINASE C"/>
    <property type="match status" value="1"/>
</dbReference>
<feature type="transmembrane region" description="Helical" evidence="10">
    <location>
        <begin position="284"/>
        <end position="304"/>
    </location>
</feature>
<comment type="catalytic activity">
    <reaction evidence="1">
        <text>ATP + protein L-histidine = ADP + protein N-phospho-L-histidine.</text>
        <dbReference type="EC" id="2.7.13.3"/>
    </reaction>
</comment>
<dbReference type="InterPro" id="IPR000700">
    <property type="entry name" value="PAS-assoc_C"/>
</dbReference>
<accession>A0A936ZI67</accession>
<evidence type="ECO:0000256" key="1">
    <source>
        <dbReference type="ARBA" id="ARBA00000085"/>
    </source>
</evidence>
<dbReference type="InterPro" id="IPR000014">
    <property type="entry name" value="PAS"/>
</dbReference>
<keyword evidence="10" id="KW-1133">Transmembrane helix</keyword>
<evidence type="ECO:0000259" key="13">
    <source>
        <dbReference type="PROSITE" id="PS50112"/>
    </source>
</evidence>
<evidence type="ECO:0000313" key="15">
    <source>
        <dbReference type="EMBL" id="MBL0421362.1"/>
    </source>
</evidence>
<evidence type="ECO:0000256" key="3">
    <source>
        <dbReference type="ARBA" id="ARBA00012438"/>
    </source>
</evidence>
<dbReference type="PANTHER" id="PTHR43547">
    <property type="entry name" value="TWO-COMPONENT HISTIDINE KINASE"/>
    <property type="match status" value="1"/>
</dbReference>
<comment type="caution">
    <text evidence="15">The sequence shown here is derived from an EMBL/GenBank/DDBJ whole genome shotgun (WGS) entry which is preliminary data.</text>
</comment>
<dbReference type="InterPro" id="IPR005467">
    <property type="entry name" value="His_kinase_dom"/>
</dbReference>
<dbReference type="GO" id="GO:0000155">
    <property type="term" value="F:phosphorelay sensor kinase activity"/>
    <property type="evidence" value="ECO:0007669"/>
    <property type="project" value="InterPro"/>
</dbReference>
<dbReference type="InterPro" id="IPR013655">
    <property type="entry name" value="PAS_fold_3"/>
</dbReference>
<dbReference type="Gene3D" id="3.40.50.2300">
    <property type="match status" value="1"/>
</dbReference>
<dbReference type="PRINTS" id="PR00344">
    <property type="entry name" value="BCTRLSENSOR"/>
</dbReference>
<keyword evidence="8 10" id="KW-0472">Membrane</keyword>
<dbReference type="Pfam" id="PF08447">
    <property type="entry name" value="PAS_3"/>
    <property type="match status" value="1"/>
</dbReference>
<dbReference type="FunFam" id="1.10.287.130:FF:000001">
    <property type="entry name" value="Two-component sensor histidine kinase"/>
    <property type="match status" value="1"/>
</dbReference>
<keyword evidence="4 9" id="KW-0597">Phosphoprotein</keyword>
<dbReference type="SMART" id="SM00086">
    <property type="entry name" value="PAC"/>
    <property type="match status" value="1"/>
</dbReference>